<reference evidence="2 3" key="1">
    <citation type="submission" date="2019-09" db="EMBL/GenBank/DDBJ databases">
        <title>Draft genome of the ectomycorrhizal ascomycete Sphaerosporella brunnea.</title>
        <authorList>
            <consortium name="DOE Joint Genome Institute"/>
            <person name="Benucci G.M."/>
            <person name="Marozzi G."/>
            <person name="Antonielli L."/>
            <person name="Sanchez S."/>
            <person name="Marco P."/>
            <person name="Wang X."/>
            <person name="Falini L.B."/>
            <person name="Barry K."/>
            <person name="Haridas S."/>
            <person name="Lipzen A."/>
            <person name="Labutti K."/>
            <person name="Grigoriev I.V."/>
            <person name="Murat C."/>
            <person name="Martin F."/>
            <person name="Albertini E."/>
            <person name="Donnini D."/>
            <person name="Bonito G."/>
        </authorList>
    </citation>
    <scope>NUCLEOTIDE SEQUENCE [LARGE SCALE GENOMIC DNA]</scope>
    <source>
        <strain evidence="2 3">Sb_GMNB300</strain>
    </source>
</reference>
<dbReference type="AlphaFoldDB" id="A0A5J5FBU3"/>
<feature type="compositionally biased region" description="Basic and acidic residues" evidence="1">
    <location>
        <begin position="252"/>
        <end position="266"/>
    </location>
</feature>
<evidence type="ECO:0000313" key="3">
    <source>
        <dbReference type="Proteomes" id="UP000326924"/>
    </source>
</evidence>
<dbReference type="Proteomes" id="UP000326924">
    <property type="component" value="Unassembled WGS sequence"/>
</dbReference>
<organism evidence="2 3">
    <name type="scientific">Sphaerosporella brunnea</name>
    <dbReference type="NCBI Taxonomy" id="1250544"/>
    <lineage>
        <taxon>Eukaryota</taxon>
        <taxon>Fungi</taxon>
        <taxon>Dikarya</taxon>
        <taxon>Ascomycota</taxon>
        <taxon>Pezizomycotina</taxon>
        <taxon>Pezizomycetes</taxon>
        <taxon>Pezizales</taxon>
        <taxon>Pyronemataceae</taxon>
        <taxon>Sphaerosporella</taxon>
    </lineage>
</organism>
<sequence length="320" mass="36311">MKAKTEPDKTAGFTATMKAKTEPDKTAGFTATMKAKTEPDKTASPDLARPTMSNPSQSTLAPTASRFNNPGGGNGSRARALEKLYAEARRIDEARIEKAKEIPQMMEQGRLSFEELQRKHQEETRKRMLEVLQRKRQEETRKLDEARIEKAKEMPQMMEQERLIFEELQRKHQEETQKRLLEEEQKRRKKRVLAQRARREEAMLRKLVEGLKIHQRLQEQQATIVNGNGQPVDVEGVAPAAAEATSKQCLESQDKHLPTTPEKEKTTSQGKKMPDAAQSKIVTNGFDDWAWRFGLPVRVILTADGTCKIDPEDVAAALAR</sequence>
<feature type="region of interest" description="Disordered" evidence="1">
    <location>
        <begin position="249"/>
        <end position="275"/>
    </location>
</feature>
<dbReference type="InParanoid" id="A0A5J5FBU3"/>
<proteinExistence type="predicted"/>
<accession>A0A5J5FBU3</accession>
<protein>
    <submittedName>
        <fullName evidence="2">Uncharacterized protein</fullName>
    </submittedName>
</protein>
<comment type="caution">
    <text evidence="2">The sequence shown here is derived from an EMBL/GenBank/DDBJ whole genome shotgun (WGS) entry which is preliminary data.</text>
</comment>
<evidence type="ECO:0000313" key="2">
    <source>
        <dbReference type="EMBL" id="KAA8915051.1"/>
    </source>
</evidence>
<dbReference type="EMBL" id="VXIS01000001">
    <property type="protein sequence ID" value="KAA8915051.1"/>
    <property type="molecule type" value="Genomic_DNA"/>
</dbReference>
<keyword evidence="3" id="KW-1185">Reference proteome</keyword>
<feature type="compositionally biased region" description="Polar residues" evidence="1">
    <location>
        <begin position="51"/>
        <end position="68"/>
    </location>
</feature>
<feature type="region of interest" description="Disordered" evidence="1">
    <location>
        <begin position="1"/>
        <end position="76"/>
    </location>
</feature>
<feature type="region of interest" description="Disordered" evidence="1">
    <location>
        <begin position="135"/>
        <end position="157"/>
    </location>
</feature>
<evidence type="ECO:0000256" key="1">
    <source>
        <dbReference type="SAM" id="MobiDB-lite"/>
    </source>
</evidence>
<gene>
    <name evidence="2" type="ORF">FN846DRAFT_915458</name>
</gene>
<name>A0A5J5FBU3_9PEZI</name>